<keyword evidence="2 10" id="KW-0723">Serine/threonine-protein kinase</keyword>
<evidence type="ECO:0000256" key="3">
    <source>
        <dbReference type="ARBA" id="ARBA00022679"/>
    </source>
</evidence>
<comment type="catalytic activity">
    <reaction evidence="7">
        <text>L-threonyl-[protein] + ATP = O-phospho-L-threonyl-[protein] + ADP + H(+)</text>
        <dbReference type="Rhea" id="RHEA:46608"/>
        <dbReference type="Rhea" id="RHEA-COMP:11060"/>
        <dbReference type="Rhea" id="RHEA-COMP:11605"/>
        <dbReference type="ChEBI" id="CHEBI:15378"/>
        <dbReference type="ChEBI" id="CHEBI:30013"/>
        <dbReference type="ChEBI" id="CHEBI:30616"/>
        <dbReference type="ChEBI" id="CHEBI:61977"/>
        <dbReference type="ChEBI" id="CHEBI:456216"/>
        <dbReference type="EC" id="2.7.11.1"/>
    </reaction>
</comment>
<dbReference type="PROSITE" id="PS00108">
    <property type="entry name" value="PROTEIN_KINASE_ST"/>
    <property type="match status" value="1"/>
</dbReference>
<evidence type="ECO:0000259" key="12">
    <source>
        <dbReference type="PROSITE" id="PS50011"/>
    </source>
</evidence>
<dbReference type="GO" id="GO:0004674">
    <property type="term" value="F:protein serine/threonine kinase activity"/>
    <property type="evidence" value="ECO:0007669"/>
    <property type="project" value="UniProtKB-KW"/>
</dbReference>
<feature type="region of interest" description="Disordered" evidence="11">
    <location>
        <begin position="68"/>
        <end position="114"/>
    </location>
</feature>
<dbReference type="AlphaFoldDB" id="A0A2C9VSZ4"/>
<evidence type="ECO:0000256" key="9">
    <source>
        <dbReference type="PROSITE-ProRule" id="PRU10141"/>
    </source>
</evidence>
<dbReference type="InterPro" id="IPR011009">
    <property type="entry name" value="Kinase-like_dom_sf"/>
</dbReference>
<evidence type="ECO:0000313" key="14">
    <source>
        <dbReference type="Proteomes" id="UP000091857"/>
    </source>
</evidence>
<evidence type="ECO:0000256" key="1">
    <source>
        <dbReference type="ARBA" id="ARBA00012513"/>
    </source>
</evidence>
<evidence type="ECO:0000256" key="11">
    <source>
        <dbReference type="SAM" id="MobiDB-lite"/>
    </source>
</evidence>
<sequence length="435" mass="48773">MKSPQPCYGQRNARLGTRSTPERFHYSPGPPYSDASTVRKRNPVAGAAKSVVGLFMTCFNPTETINSTNFGESEEFKPPSVASDATGSNRDRRRSSGRGVYGSPQNSTHEREPGSVKFTMEEIYKATRNFSPSLKIGQGGFGTVYKGRLENGTLVAIKRAKKSLYDKHLGAEFQSEVRTLAQVEHLSLVKFYGFLQQDEERIIVVEYVRNGTLREHLDCVHGKVLDLALRLDIAIDVAHAVTYLHTYTDHPIIHRDIKSSNILLTENFRAKVADFGFARMGADSDSGATHVSTQVKGTAGYLDPEYLKTYQLTEKSDVFSFGVLLVELVTGRRPIEPKRELKERITARWAMKKFAEDDSISILDPRLERTAANNLLLEKILELALQCLAPHRQSRPGMKKCAEILWCIRKDCKELSDSDFHSLSSNSRSYSVSEE</sequence>
<feature type="binding site" evidence="9">
    <location>
        <position position="162"/>
    </location>
    <ligand>
        <name>ATP</name>
        <dbReference type="ChEBI" id="CHEBI:30616"/>
    </ligand>
</feature>
<dbReference type="Gene3D" id="1.10.510.10">
    <property type="entry name" value="Transferase(Phosphotransferase) domain 1"/>
    <property type="match status" value="1"/>
</dbReference>
<feature type="region of interest" description="Disordered" evidence="11">
    <location>
        <begin position="1"/>
        <end position="38"/>
    </location>
</feature>
<dbReference type="CDD" id="cd14066">
    <property type="entry name" value="STKc_IRAK"/>
    <property type="match status" value="1"/>
</dbReference>
<comment type="caution">
    <text evidence="13">The sequence shown here is derived from an EMBL/GenBank/DDBJ whole genome shotgun (WGS) entry which is preliminary data.</text>
</comment>
<reference evidence="14" key="1">
    <citation type="journal article" date="2016" name="Nat. Biotechnol.">
        <title>Sequencing wild and cultivated cassava and related species reveals extensive interspecific hybridization and genetic diversity.</title>
        <authorList>
            <person name="Bredeson J.V."/>
            <person name="Lyons J.B."/>
            <person name="Prochnik S.E."/>
            <person name="Wu G.A."/>
            <person name="Ha C.M."/>
            <person name="Edsinger-Gonzales E."/>
            <person name="Grimwood J."/>
            <person name="Schmutz J."/>
            <person name="Rabbi I.Y."/>
            <person name="Egesi C."/>
            <person name="Nauluvula P."/>
            <person name="Lebot V."/>
            <person name="Ndunguru J."/>
            <person name="Mkamilo G."/>
            <person name="Bart R.S."/>
            <person name="Setter T.L."/>
            <person name="Gleadow R.M."/>
            <person name="Kulakow P."/>
            <person name="Ferguson M.E."/>
            <person name="Rounsley S."/>
            <person name="Rokhsar D.S."/>
        </authorList>
    </citation>
    <scope>NUCLEOTIDE SEQUENCE [LARGE SCALE GENOMIC DNA]</scope>
    <source>
        <strain evidence="14">cv. AM560-2</strain>
    </source>
</reference>
<dbReference type="Gramene" id="Manes.05G032100.3.v8.1">
    <property type="protein sequence ID" value="Manes.05G032100.3.v8.1.CDS"/>
    <property type="gene ID" value="Manes.05G032100.v8.1"/>
</dbReference>
<accession>A0A2C9VSZ4</accession>
<dbReference type="InterPro" id="IPR000719">
    <property type="entry name" value="Prot_kinase_dom"/>
</dbReference>
<organism evidence="13 14">
    <name type="scientific">Manihot esculenta</name>
    <name type="common">Cassava</name>
    <name type="synonym">Jatropha manihot</name>
    <dbReference type="NCBI Taxonomy" id="3983"/>
    <lineage>
        <taxon>Eukaryota</taxon>
        <taxon>Viridiplantae</taxon>
        <taxon>Streptophyta</taxon>
        <taxon>Embryophyta</taxon>
        <taxon>Tracheophyta</taxon>
        <taxon>Spermatophyta</taxon>
        <taxon>Magnoliopsida</taxon>
        <taxon>eudicotyledons</taxon>
        <taxon>Gunneridae</taxon>
        <taxon>Pentapetalae</taxon>
        <taxon>rosids</taxon>
        <taxon>fabids</taxon>
        <taxon>Malpighiales</taxon>
        <taxon>Euphorbiaceae</taxon>
        <taxon>Crotonoideae</taxon>
        <taxon>Manihoteae</taxon>
        <taxon>Manihot</taxon>
    </lineage>
</organism>
<evidence type="ECO:0000256" key="4">
    <source>
        <dbReference type="ARBA" id="ARBA00022741"/>
    </source>
</evidence>
<protein>
    <recommendedName>
        <fullName evidence="1">non-specific serine/threonine protein kinase</fullName>
        <ecNumber evidence="1">2.7.11.1</ecNumber>
    </recommendedName>
</protein>
<comment type="catalytic activity">
    <reaction evidence="8">
        <text>L-seryl-[protein] + ATP = O-phospho-L-seryl-[protein] + ADP + H(+)</text>
        <dbReference type="Rhea" id="RHEA:17989"/>
        <dbReference type="Rhea" id="RHEA-COMP:9863"/>
        <dbReference type="Rhea" id="RHEA-COMP:11604"/>
        <dbReference type="ChEBI" id="CHEBI:15378"/>
        <dbReference type="ChEBI" id="CHEBI:29999"/>
        <dbReference type="ChEBI" id="CHEBI:30616"/>
        <dbReference type="ChEBI" id="CHEBI:83421"/>
        <dbReference type="ChEBI" id="CHEBI:456216"/>
        <dbReference type="EC" id="2.7.11.1"/>
    </reaction>
</comment>
<dbReference type="Gene3D" id="3.30.200.20">
    <property type="entry name" value="Phosphorylase Kinase, domain 1"/>
    <property type="match status" value="1"/>
</dbReference>
<dbReference type="PANTHER" id="PTHR47989:SF71">
    <property type="entry name" value="PROTEIN KINASE DOMAIN-CONTAINING PROTEIN"/>
    <property type="match status" value="1"/>
</dbReference>
<evidence type="ECO:0000256" key="8">
    <source>
        <dbReference type="ARBA" id="ARBA00048679"/>
    </source>
</evidence>
<comment type="similarity">
    <text evidence="10">Belongs to the protein kinase superfamily.</text>
</comment>
<evidence type="ECO:0000256" key="2">
    <source>
        <dbReference type="ARBA" id="ARBA00022527"/>
    </source>
</evidence>
<evidence type="ECO:0000256" key="6">
    <source>
        <dbReference type="ARBA" id="ARBA00022840"/>
    </source>
</evidence>
<name>A0A2C9VSZ4_MANES</name>
<dbReference type="PANTHER" id="PTHR47989">
    <property type="entry name" value="OS01G0750732 PROTEIN"/>
    <property type="match status" value="1"/>
</dbReference>
<evidence type="ECO:0000313" key="13">
    <source>
        <dbReference type="EMBL" id="OAY49129.1"/>
    </source>
</evidence>
<keyword evidence="14" id="KW-1185">Reference proteome</keyword>
<dbReference type="FunFam" id="3.30.200.20:FF:001335">
    <property type="entry name" value="Calmodulin-binding receptor-like cytoplasmic kinase 2"/>
    <property type="match status" value="1"/>
</dbReference>
<dbReference type="STRING" id="3983.A0A2C9VSZ4"/>
<evidence type="ECO:0000256" key="5">
    <source>
        <dbReference type="ARBA" id="ARBA00022777"/>
    </source>
</evidence>
<dbReference type="GO" id="GO:0005524">
    <property type="term" value="F:ATP binding"/>
    <property type="evidence" value="ECO:0007669"/>
    <property type="project" value="UniProtKB-UniRule"/>
</dbReference>
<keyword evidence="3" id="KW-0808">Transferase</keyword>
<dbReference type="InterPro" id="IPR017441">
    <property type="entry name" value="Protein_kinase_ATP_BS"/>
</dbReference>
<proteinExistence type="inferred from homology"/>
<evidence type="ECO:0000256" key="10">
    <source>
        <dbReference type="RuleBase" id="RU000304"/>
    </source>
</evidence>
<dbReference type="EMBL" id="CM004391">
    <property type="protein sequence ID" value="OAY49129.1"/>
    <property type="molecule type" value="Genomic_DNA"/>
</dbReference>
<keyword evidence="6 9" id="KW-0067">ATP-binding</keyword>
<dbReference type="PROSITE" id="PS00107">
    <property type="entry name" value="PROTEIN_KINASE_ATP"/>
    <property type="match status" value="1"/>
</dbReference>
<dbReference type="Gramene" id="Manes.05G032100.2.v8.1">
    <property type="protein sequence ID" value="Manes.05G032100.2.v8.1.CDS"/>
    <property type="gene ID" value="Manes.05G032100.v8.1"/>
</dbReference>
<dbReference type="EC" id="2.7.11.1" evidence="1"/>
<dbReference type="SUPFAM" id="SSF56112">
    <property type="entry name" value="Protein kinase-like (PK-like)"/>
    <property type="match status" value="1"/>
</dbReference>
<gene>
    <name evidence="13" type="ORF">MANES_05G032100v8</name>
</gene>
<dbReference type="FunFam" id="1.10.510.10:FF:000300">
    <property type="entry name" value="Calmodulin-binding receptor-like cytoplasmic kinase 3"/>
    <property type="match status" value="1"/>
</dbReference>
<dbReference type="Proteomes" id="UP000091857">
    <property type="component" value="Chromosome 5"/>
</dbReference>
<keyword evidence="5" id="KW-0418">Kinase</keyword>
<dbReference type="SMART" id="SM00220">
    <property type="entry name" value="S_TKc"/>
    <property type="match status" value="1"/>
</dbReference>
<dbReference type="PROSITE" id="PS50011">
    <property type="entry name" value="PROTEIN_KINASE_DOM"/>
    <property type="match status" value="1"/>
</dbReference>
<keyword evidence="4 9" id="KW-0547">Nucleotide-binding</keyword>
<dbReference type="InterPro" id="IPR008271">
    <property type="entry name" value="Ser/Thr_kinase_AS"/>
</dbReference>
<dbReference type="Pfam" id="PF00069">
    <property type="entry name" value="Pkinase"/>
    <property type="match status" value="1"/>
</dbReference>
<feature type="domain" description="Protein kinase" evidence="12">
    <location>
        <begin position="130"/>
        <end position="407"/>
    </location>
</feature>
<evidence type="ECO:0000256" key="7">
    <source>
        <dbReference type="ARBA" id="ARBA00047899"/>
    </source>
</evidence>
<dbReference type="OrthoDB" id="4062651at2759"/>